<protein>
    <submittedName>
        <fullName evidence="2">Uncharacterized protein</fullName>
    </submittedName>
</protein>
<organism evidence="2 3">
    <name type="scientific">Bemisia tabaci</name>
    <name type="common">Sweetpotato whitefly</name>
    <name type="synonym">Aleurodes tabaci</name>
    <dbReference type="NCBI Taxonomy" id="7038"/>
    <lineage>
        <taxon>Eukaryota</taxon>
        <taxon>Metazoa</taxon>
        <taxon>Ecdysozoa</taxon>
        <taxon>Arthropoda</taxon>
        <taxon>Hexapoda</taxon>
        <taxon>Insecta</taxon>
        <taxon>Pterygota</taxon>
        <taxon>Neoptera</taxon>
        <taxon>Paraneoptera</taxon>
        <taxon>Hemiptera</taxon>
        <taxon>Sternorrhyncha</taxon>
        <taxon>Aleyrodoidea</taxon>
        <taxon>Aleyrodidae</taxon>
        <taxon>Aleyrodinae</taxon>
        <taxon>Bemisia</taxon>
    </lineage>
</organism>
<dbReference type="Proteomes" id="UP001152759">
    <property type="component" value="Chromosome 6"/>
</dbReference>
<feature type="compositionally biased region" description="Polar residues" evidence="1">
    <location>
        <begin position="53"/>
        <end position="69"/>
    </location>
</feature>
<sequence>MADAPGRSLMQGIKGHSGYRSCPRCKIVGTYVELSSDDSVEVVDMLLSGKKVNGQSQVGPSTGSSQSAKGQKKRGEKSGVVCFLDTEPSEPRTDAEAANLEVRHADMARRDKRNHKEVLTFFELKFLMIIADVLEILDPDPTITKPRGFRSHPGTDTRFCLRTAGNRGCVAGTLARDSASRALMTELPVIKDALRFADLRSPTPSPPLLSD</sequence>
<feature type="region of interest" description="Disordered" evidence="1">
    <location>
        <begin position="52"/>
        <end position="79"/>
    </location>
</feature>
<evidence type="ECO:0000313" key="2">
    <source>
        <dbReference type="EMBL" id="CAH0392357.1"/>
    </source>
</evidence>
<evidence type="ECO:0000313" key="3">
    <source>
        <dbReference type="Proteomes" id="UP001152759"/>
    </source>
</evidence>
<proteinExistence type="predicted"/>
<keyword evidence="3" id="KW-1185">Reference proteome</keyword>
<name>A0A9P0AK22_BEMTA</name>
<dbReference type="EMBL" id="OU963867">
    <property type="protein sequence ID" value="CAH0392357.1"/>
    <property type="molecule type" value="Genomic_DNA"/>
</dbReference>
<accession>A0A9P0AK22</accession>
<evidence type="ECO:0000256" key="1">
    <source>
        <dbReference type="SAM" id="MobiDB-lite"/>
    </source>
</evidence>
<dbReference type="AlphaFoldDB" id="A0A9P0AK22"/>
<reference evidence="2" key="1">
    <citation type="submission" date="2021-12" db="EMBL/GenBank/DDBJ databases">
        <authorList>
            <person name="King R."/>
        </authorList>
    </citation>
    <scope>NUCLEOTIDE SEQUENCE</scope>
</reference>
<gene>
    <name evidence="2" type="ORF">BEMITA_LOCUS10883</name>
</gene>